<evidence type="ECO:0000313" key="3">
    <source>
        <dbReference type="Proteomes" id="UP001206595"/>
    </source>
</evidence>
<feature type="compositionally biased region" description="Pro residues" evidence="1">
    <location>
        <begin position="24"/>
        <end position="35"/>
    </location>
</feature>
<dbReference type="EMBL" id="MU620960">
    <property type="protein sequence ID" value="KAI8576214.1"/>
    <property type="molecule type" value="Genomic_DNA"/>
</dbReference>
<evidence type="ECO:0000313" key="2">
    <source>
        <dbReference type="EMBL" id="KAI8576214.1"/>
    </source>
</evidence>
<reference evidence="2" key="1">
    <citation type="submission" date="2021-06" db="EMBL/GenBank/DDBJ databases">
        <authorList>
            <consortium name="DOE Joint Genome Institute"/>
            <person name="Mondo S.J."/>
            <person name="Amses K.R."/>
            <person name="Simmons D.R."/>
            <person name="Longcore J.E."/>
            <person name="Seto K."/>
            <person name="Alves G.H."/>
            <person name="Bonds A.E."/>
            <person name="Quandt C.A."/>
            <person name="Davis W.J."/>
            <person name="Chang Y."/>
            <person name="Letcher P.M."/>
            <person name="Powell M.J."/>
            <person name="Kuo A."/>
            <person name="Labutti K."/>
            <person name="Pangilinan J."/>
            <person name="Andreopoulos W."/>
            <person name="Tritt A."/>
            <person name="Riley R."/>
            <person name="Hundley H."/>
            <person name="Johnson J."/>
            <person name="Lipzen A."/>
            <person name="Barry K."/>
            <person name="Berbee M.L."/>
            <person name="Buchler N.E."/>
            <person name="Grigoriev I.V."/>
            <person name="Spatafora J.W."/>
            <person name="Stajich J.E."/>
            <person name="James T.Y."/>
        </authorList>
    </citation>
    <scope>NUCLEOTIDE SEQUENCE</scope>
    <source>
        <strain evidence="2">AG</strain>
    </source>
</reference>
<name>A0AAD5E3W6_UMBRA</name>
<accession>A0AAD5E3W6</accession>
<proteinExistence type="predicted"/>
<feature type="region of interest" description="Disordered" evidence="1">
    <location>
        <begin position="1"/>
        <end position="42"/>
    </location>
</feature>
<dbReference type="RefSeq" id="XP_051441218.1">
    <property type="nucleotide sequence ID" value="XM_051593151.1"/>
</dbReference>
<dbReference type="GeneID" id="75918493"/>
<dbReference type="AlphaFoldDB" id="A0AAD5E3W6"/>
<comment type="caution">
    <text evidence="2">The sequence shown here is derived from an EMBL/GenBank/DDBJ whole genome shotgun (WGS) entry which is preliminary data.</text>
</comment>
<keyword evidence="3" id="KW-1185">Reference proteome</keyword>
<evidence type="ECO:0000256" key="1">
    <source>
        <dbReference type="SAM" id="MobiDB-lite"/>
    </source>
</evidence>
<reference evidence="2" key="2">
    <citation type="journal article" date="2022" name="Proc. Natl. Acad. Sci. U.S.A.">
        <title>Diploid-dominant life cycles characterize the early evolution of Fungi.</title>
        <authorList>
            <person name="Amses K.R."/>
            <person name="Simmons D.R."/>
            <person name="Longcore J.E."/>
            <person name="Mondo S.J."/>
            <person name="Seto K."/>
            <person name="Jeronimo G.H."/>
            <person name="Bonds A.E."/>
            <person name="Quandt C.A."/>
            <person name="Davis W.J."/>
            <person name="Chang Y."/>
            <person name="Federici B.A."/>
            <person name="Kuo A."/>
            <person name="LaButti K."/>
            <person name="Pangilinan J."/>
            <person name="Andreopoulos W."/>
            <person name="Tritt A."/>
            <person name="Riley R."/>
            <person name="Hundley H."/>
            <person name="Johnson J."/>
            <person name="Lipzen A."/>
            <person name="Barry K."/>
            <person name="Lang B.F."/>
            <person name="Cuomo C.A."/>
            <person name="Buchler N.E."/>
            <person name="Grigoriev I.V."/>
            <person name="Spatafora J.W."/>
            <person name="Stajich J.E."/>
            <person name="James T.Y."/>
        </authorList>
    </citation>
    <scope>NUCLEOTIDE SEQUENCE</scope>
    <source>
        <strain evidence="2">AG</strain>
    </source>
</reference>
<gene>
    <name evidence="2" type="ORF">K450DRAFT_274971</name>
</gene>
<sequence>MSPALSHLHNLKRSLTTKGGRSKPTPPPRNTPPPVTTTTQNVPYVNPNPSSTFVNTLRIISLEAGRRQYGDLYDTFFYQDKKCRDRAIFLACRLRQNYDVLFEWNSNPQLKDDFIVAVCSRFYAYNYIMYAVDHQSPIRARFLSNLDDDRQRLGVSEHAGREAVFAVAHVLQKMFGHMDMDVVERARQALSKCLDSETKLSHDERSSMYLFHSMMSGMKWDTRDLSVTVDEDPLITQEILQVRESLLERPEPYQNPFEDASAIVQEDDKDDVTHHKKVDSGYYESFNYRK</sequence>
<protein>
    <submittedName>
        <fullName evidence="2">Uncharacterized protein</fullName>
    </submittedName>
</protein>
<organism evidence="2 3">
    <name type="scientific">Umbelopsis ramanniana AG</name>
    <dbReference type="NCBI Taxonomy" id="1314678"/>
    <lineage>
        <taxon>Eukaryota</taxon>
        <taxon>Fungi</taxon>
        <taxon>Fungi incertae sedis</taxon>
        <taxon>Mucoromycota</taxon>
        <taxon>Mucoromycotina</taxon>
        <taxon>Umbelopsidomycetes</taxon>
        <taxon>Umbelopsidales</taxon>
        <taxon>Umbelopsidaceae</taxon>
        <taxon>Umbelopsis</taxon>
    </lineage>
</organism>
<dbReference type="Proteomes" id="UP001206595">
    <property type="component" value="Unassembled WGS sequence"/>
</dbReference>